<protein>
    <submittedName>
        <fullName evidence="1">Methyltransferase domain-containing protein</fullName>
    </submittedName>
</protein>
<dbReference type="GO" id="GO:0008168">
    <property type="term" value="F:methyltransferase activity"/>
    <property type="evidence" value="ECO:0007669"/>
    <property type="project" value="UniProtKB-KW"/>
</dbReference>
<dbReference type="GO" id="GO:0032259">
    <property type="term" value="P:methylation"/>
    <property type="evidence" value="ECO:0007669"/>
    <property type="project" value="UniProtKB-KW"/>
</dbReference>
<dbReference type="InterPro" id="IPR029063">
    <property type="entry name" value="SAM-dependent_MTases_sf"/>
</dbReference>
<dbReference type="Pfam" id="PF13489">
    <property type="entry name" value="Methyltransf_23"/>
    <property type="match status" value="1"/>
</dbReference>
<comment type="caution">
    <text evidence="1">The sequence shown here is derived from an EMBL/GenBank/DDBJ whole genome shotgun (WGS) entry which is preliminary data.</text>
</comment>
<reference evidence="2" key="1">
    <citation type="journal article" date="2020" name="Microbiol. Resour. Announc.">
        <title>Draft Genome Sequences of Thiorhodococcus mannitoliphagus and Thiorhodococcus minor, Purple Sulfur Photosynthetic Bacteria in the Gammaproteobacterial Family Chromatiaceae.</title>
        <authorList>
            <person name="Aviles F.A."/>
            <person name="Meyer T.E."/>
            <person name="Kyndt J.A."/>
        </authorList>
    </citation>
    <scope>NUCLEOTIDE SEQUENCE [LARGE SCALE GENOMIC DNA]</scope>
    <source>
        <strain evidence="2">DSM 18266</strain>
    </source>
</reference>
<evidence type="ECO:0000313" key="1">
    <source>
        <dbReference type="EMBL" id="NEX22706.1"/>
    </source>
</evidence>
<reference evidence="1 2" key="2">
    <citation type="submission" date="2020-02" db="EMBL/GenBank/DDBJ databases">
        <title>Genome sequences of Thiorhodococcus mannitoliphagus and Thiorhodococcus minor, purple sulfur photosynthetic bacteria in the gammaproteobacterial family, Chromatiaceae.</title>
        <authorList>
            <person name="Aviles F.A."/>
            <person name="Meyer T.E."/>
            <person name="Kyndt J.A."/>
        </authorList>
    </citation>
    <scope>NUCLEOTIDE SEQUENCE [LARGE SCALE GENOMIC DNA]</scope>
    <source>
        <strain evidence="1 2">DSM 18266</strain>
    </source>
</reference>
<dbReference type="EMBL" id="JAAIJR010000118">
    <property type="protein sequence ID" value="NEX22706.1"/>
    <property type="molecule type" value="Genomic_DNA"/>
</dbReference>
<keyword evidence="1" id="KW-0808">Transferase</keyword>
<dbReference type="CDD" id="cd02440">
    <property type="entry name" value="AdoMet_MTases"/>
    <property type="match status" value="1"/>
</dbReference>
<evidence type="ECO:0000313" key="2">
    <source>
        <dbReference type="Proteomes" id="UP000471640"/>
    </source>
</evidence>
<accession>A0A6P1E0Y1</accession>
<dbReference type="RefSeq" id="WP_164655797.1">
    <property type="nucleotide sequence ID" value="NZ_JAAIJR010000118.1"/>
</dbReference>
<dbReference type="SUPFAM" id="SSF53335">
    <property type="entry name" value="S-adenosyl-L-methionine-dependent methyltransferases"/>
    <property type="match status" value="1"/>
</dbReference>
<name>A0A6P1E0Y1_9GAMM</name>
<proteinExistence type="predicted"/>
<sequence length="296" mass="33716">MLSIERLIEARWRSPKTEALEQIRKADWTSHNIPLTAQSATLPGPDRPLIGDEPRTRAIRQCMDLLLGPGPEDGEGYRGRLVDLGCLEGGLSFEMARAGFDVLGVEGRESNYQRCQLIEHYYALPNLRFEHLDVKNLSPERHGRFDAVVCCGLFYHLDDPVDFLHLLAALTHDRSALFLDTHIAPPDDTLDECVFRESLSDYETVQHHGESYSGRWYDEYPEGGHSDDAWASVSNYRSFWLTKDALITALEDAGFGLAYELYGTRPAREEADLKRKFSRIYLMAVKRPYFSNPKTT</sequence>
<keyword evidence="1" id="KW-0489">Methyltransferase</keyword>
<dbReference type="AlphaFoldDB" id="A0A6P1E0Y1"/>
<gene>
    <name evidence="1" type="ORF">G3480_20750</name>
</gene>
<keyword evidence="2" id="KW-1185">Reference proteome</keyword>
<dbReference type="Gene3D" id="3.40.50.150">
    <property type="entry name" value="Vaccinia Virus protein VP39"/>
    <property type="match status" value="1"/>
</dbReference>
<organism evidence="1 2">
    <name type="scientific">Thiorhodococcus mannitoliphagus</name>
    <dbReference type="NCBI Taxonomy" id="329406"/>
    <lineage>
        <taxon>Bacteria</taxon>
        <taxon>Pseudomonadati</taxon>
        <taxon>Pseudomonadota</taxon>
        <taxon>Gammaproteobacteria</taxon>
        <taxon>Chromatiales</taxon>
        <taxon>Chromatiaceae</taxon>
        <taxon>Thiorhodococcus</taxon>
    </lineage>
</organism>
<dbReference type="Proteomes" id="UP000471640">
    <property type="component" value="Unassembled WGS sequence"/>
</dbReference>